<dbReference type="RefSeq" id="XP_033445572.1">
    <property type="nucleotide sequence ID" value="XM_033598235.1"/>
</dbReference>
<evidence type="ECO:0000256" key="1">
    <source>
        <dbReference type="SAM" id="MobiDB-lite"/>
    </source>
</evidence>
<keyword evidence="4" id="KW-1185">Reference proteome</keyword>
<evidence type="ECO:0000313" key="4">
    <source>
        <dbReference type="Proteomes" id="UP000800082"/>
    </source>
</evidence>
<dbReference type="PROSITE" id="PS00028">
    <property type="entry name" value="ZINC_FINGER_C2H2_1"/>
    <property type="match status" value="1"/>
</dbReference>
<dbReference type="EMBL" id="ML978985">
    <property type="protein sequence ID" value="KAF1925320.1"/>
    <property type="molecule type" value="Genomic_DNA"/>
</dbReference>
<feature type="domain" description="C2H2-type" evidence="2">
    <location>
        <begin position="310"/>
        <end position="333"/>
    </location>
</feature>
<dbReference type="SMART" id="SM00355">
    <property type="entry name" value="ZnF_C2H2"/>
    <property type="match status" value="2"/>
</dbReference>
<feature type="compositionally biased region" description="Low complexity" evidence="1">
    <location>
        <begin position="252"/>
        <end position="271"/>
    </location>
</feature>
<dbReference type="Proteomes" id="UP000800082">
    <property type="component" value="Unassembled WGS sequence"/>
</dbReference>
<gene>
    <name evidence="3" type="ORF">M421DRAFT_94780</name>
</gene>
<dbReference type="GeneID" id="54355902"/>
<organism evidence="3 4">
    <name type="scientific">Didymella exigua CBS 183.55</name>
    <dbReference type="NCBI Taxonomy" id="1150837"/>
    <lineage>
        <taxon>Eukaryota</taxon>
        <taxon>Fungi</taxon>
        <taxon>Dikarya</taxon>
        <taxon>Ascomycota</taxon>
        <taxon>Pezizomycotina</taxon>
        <taxon>Dothideomycetes</taxon>
        <taxon>Pleosporomycetidae</taxon>
        <taxon>Pleosporales</taxon>
        <taxon>Pleosporineae</taxon>
        <taxon>Didymellaceae</taxon>
        <taxon>Didymella</taxon>
    </lineage>
</organism>
<dbReference type="InterPro" id="IPR013087">
    <property type="entry name" value="Znf_C2H2_type"/>
</dbReference>
<feature type="region of interest" description="Disordered" evidence="1">
    <location>
        <begin position="330"/>
        <end position="351"/>
    </location>
</feature>
<sequence length="351" mass="38577">MCTPFDQTDSVCDGYRDTNPERGLLYTCGDQPGSESGYSNDAVARPNETFSFGQSQLHWHLDCEYDNVPSSCAMSVQHEFRQGLVARSWTAEKPVPYAYIPCPSFSLSAPVHRLPQRDDYPAQAGVAYRASGPHRLAEALSPAMAYTNAMTTGGFAADSHSSVHTAARASPSSLLPSANFSGTTNDYLESPYPSNIPPYQAESYSFPIHEQSNQYGGHDKNLHYSRRPGLQHLDGRSTNTSAAMERGDSQYSATSTFSRRSRRSLSSGTPSQTIACETCNTSFSGRFRRRNLTRHTRTTHGDDTAPLHACMVLGCGRTYKRSDALRAHEGKKHLDLLGPRPSRLRRPGQVG</sequence>
<name>A0A6A5RDD1_9PLEO</name>
<evidence type="ECO:0000259" key="2">
    <source>
        <dbReference type="PROSITE" id="PS00028"/>
    </source>
</evidence>
<dbReference type="Gene3D" id="3.30.160.60">
    <property type="entry name" value="Classic Zinc Finger"/>
    <property type="match status" value="1"/>
</dbReference>
<feature type="compositionally biased region" description="Basic residues" evidence="1">
    <location>
        <begin position="342"/>
        <end position="351"/>
    </location>
</feature>
<feature type="region of interest" description="Disordered" evidence="1">
    <location>
        <begin position="228"/>
        <end position="271"/>
    </location>
</feature>
<proteinExistence type="predicted"/>
<reference evidence="3" key="1">
    <citation type="journal article" date="2020" name="Stud. Mycol.">
        <title>101 Dothideomycetes genomes: a test case for predicting lifestyles and emergence of pathogens.</title>
        <authorList>
            <person name="Haridas S."/>
            <person name="Albert R."/>
            <person name="Binder M."/>
            <person name="Bloem J."/>
            <person name="Labutti K."/>
            <person name="Salamov A."/>
            <person name="Andreopoulos B."/>
            <person name="Baker S."/>
            <person name="Barry K."/>
            <person name="Bills G."/>
            <person name="Bluhm B."/>
            <person name="Cannon C."/>
            <person name="Castanera R."/>
            <person name="Culley D."/>
            <person name="Daum C."/>
            <person name="Ezra D."/>
            <person name="Gonzalez J."/>
            <person name="Henrissat B."/>
            <person name="Kuo A."/>
            <person name="Liang C."/>
            <person name="Lipzen A."/>
            <person name="Lutzoni F."/>
            <person name="Magnuson J."/>
            <person name="Mondo S."/>
            <person name="Nolan M."/>
            <person name="Ohm R."/>
            <person name="Pangilinan J."/>
            <person name="Park H.-J."/>
            <person name="Ramirez L."/>
            <person name="Alfaro M."/>
            <person name="Sun H."/>
            <person name="Tritt A."/>
            <person name="Yoshinaga Y."/>
            <person name="Zwiers L.-H."/>
            <person name="Turgeon B."/>
            <person name="Goodwin S."/>
            <person name="Spatafora J."/>
            <person name="Crous P."/>
            <person name="Grigoriev I."/>
        </authorList>
    </citation>
    <scope>NUCLEOTIDE SEQUENCE</scope>
    <source>
        <strain evidence="3">CBS 183.55</strain>
    </source>
</reference>
<evidence type="ECO:0000313" key="3">
    <source>
        <dbReference type="EMBL" id="KAF1925320.1"/>
    </source>
</evidence>
<dbReference type="AlphaFoldDB" id="A0A6A5RDD1"/>
<protein>
    <recommendedName>
        <fullName evidence="2">C2H2-type domain-containing protein</fullName>
    </recommendedName>
</protein>
<accession>A0A6A5RDD1</accession>